<evidence type="ECO:0000313" key="2">
    <source>
        <dbReference type="EMBL" id="KNZ56914.1"/>
    </source>
</evidence>
<organism evidence="2 3">
    <name type="scientific">Puccinia sorghi</name>
    <dbReference type="NCBI Taxonomy" id="27349"/>
    <lineage>
        <taxon>Eukaryota</taxon>
        <taxon>Fungi</taxon>
        <taxon>Dikarya</taxon>
        <taxon>Basidiomycota</taxon>
        <taxon>Pucciniomycotina</taxon>
        <taxon>Pucciniomycetes</taxon>
        <taxon>Pucciniales</taxon>
        <taxon>Pucciniaceae</taxon>
        <taxon>Puccinia</taxon>
    </lineage>
</organism>
<proteinExistence type="predicted"/>
<dbReference type="AlphaFoldDB" id="A0A0L6V881"/>
<accession>A0A0L6V881</accession>
<sequence length="193" mass="22127">MYLFFSLVLLDIYSSTQNITSRLLEVISNAQGTIHTEKIPNGTFLRCYHSNTGDLDRCVIQVSQADLSSISKMLGRSRRDGKQVLGIIFVKSSQKKGNNLVSEFENFKYHSDNDQMDTLAINTSCFRISFFLDTLYVWLKANINRQRANLLLENSVGYITLSQDDTNYKLEATLERSDWIREKMRGGKIDKFG</sequence>
<keyword evidence="1" id="KW-0732">Signal</keyword>
<evidence type="ECO:0000256" key="1">
    <source>
        <dbReference type="SAM" id="SignalP"/>
    </source>
</evidence>
<feature type="signal peptide" evidence="1">
    <location>
        <begin position="1"/>
        <end position="16"/>
    </location>
</feature>
<dbReference type="VEuPathDB" id="FungiDB:VP01_2288g5"/>
<keyword evidence="3" id="KW-1185">Reference proteome</keyword>
<dbReference type="STRING" id="27349.A0A0L6V881"/>
<feature type="chain" id="PRO_5005568365" evidence="1">
    <location>
        <begin position="17"/>
        <end position="193"/>
    </location>
</feature>
<dbReference type="EMBL" id="LAVV01007156">
    <property type="protein sequence ID" value="KNZ56914.1"/>
    <property type="molecule type" value="Genomic_DNA"/>
</dbReference>
<comment type="caution">
    <text evidence="2">The sequence shown here is derived from an EMBL/GenBank/DDBJ whole genome shotgun (WGS) entry which is preliminary data.</text>
</comment>
<reference evidence="2 3" key="1">
    <citation type="submission" date="2015-08" db="EMBL/GenBank/DDBJ databases">
        <title>Next Generation Sequencing and Analysis of the Genome of Puccinia sorghi L Schw, the Causal Agent of Maize Common Rust.</title>
        <authorList>
            <person name="Rochi L."/>
            <person name="Burguener G."/>
            <person name="Darino M."/>
            <person name="Turjanski A."/>
            <person name="Kreff E."/>
            <person name="Dieguez M.J."/>
            <person name="Sacco F."/>
        </authorList>
    </citation>
    <scope>NUCLEOTIDE SEQUENCE [LARGE SCALE GENOMIC DNA]</scope>
    <source>
        <strain evidence="2 3">RO10H11247</strain>
    </source>
</reference>
<evidence type="ECO:0000313" key="3">
    <source>
        <dbReference type="Proteomes" id="UP000037035"/>
    </source>
</evidence>
<gene>
    <name evidence="2" type="ORF">VP01_2288g5</name>
</gene>
<protein>
    <submittedName>
        <fullName evidence="2">Uncharacterized protein</fullName>
    </submittedName>
</protein>
<name>A0A0L6V881_9BASI</name>
<dbReference type="Proteomes" id="UP000037035">
    <property type="component" value="Unassembled WGS sequence"/>
</dbReference>